<reference evidence="4 5" key="1">
    <citation type="journal article" date="2024" name="J Genomics">
        <title>Draft genome sequencing and assembly of Favolaschia claudopus CIRM-BRFM 2984 isolated from oak limbs.</title>
        <authorList>
            <person name="Navarro D."/>
            <person name="Drula E."/>
            <person name="Chaduli D."/>
            <person name="Cazenave R."/>
            <person name="Ahrendt S."/>
            <person name="Wang J."/>
            <person name="Lipzen A."/>
            <person name="Daum C."/>
            <person name="Barry K."/>
            <person name="Grigoriev I.V."/>
            <person name="Favel A."/>
            <person name="Rosso M.N."/>
            <person name="Martin F."/>
        </authorList>
    </citation>
    <scope>NUCLEOTIDE SEQUENCE [LARGE SCALE GENOMIC DNA]</scope>
    <source>
        <strain evidence="4 5">CIRM-BRFM 2984</strain>
    </source>
</reference>
<evidence type="ECO:0000256" key="2">
    <source>
        <dbReference type="SAM" id="MobiDB-lite"/>
    </source>
</evidence>
<keyword evidence="1" id="KW-0175">Coiled coil</keyword>
<dbReference type="EMBL" id="JAWWNJ010000009">
    <property type="protein sequence ID" value="KAK7049095.1"/>
    <property type="molecule type" value="Genomic_DNA"/>
</dbReference>
<proteinExistence type="predicted"/>
<feature type="compositionally biased region" description="Polar residues" evidence="2">
    <location>
        <begin position="162"/>
        <end position="181"/>
    </location>
</feature>
<feature type="coiled-coil region" evidence="1">
    <location>
        <begin position="78"/>
        <end position="112"/>
    </location>
</feature>
<gene>
    <name evidence="4" type="ORF">R3P38DRAFT_2764955</name>
</gene>
<evidence type="ECO:0000313" key="4">
    <source>
        <dbReference type="EMBL" id="KAK7049095.1"/>
    </source>
</evidence>
<feature type="region of interest" description="Disordered" evidence="2">
    <location>
        <begin position="147"/>
        <end position="181"/>
    </location>
</feature>
<evidence type="ECO:0000256" key="3">
    <source>
        <dbReference type="SAM" id="SignalP"/>
    </source>
</evidence>
<organism evidence="4 5">
    <name type="scientific">Favolaschia claudopus</name>
    <dbReference type="NCBI Taxonomy" id="2862362"/>
    <lineage>
        <taxon>Eukaryota</taxon>
        <taxon>Fungi</taxon>
        <taxon>Dikarya</taxon>
        <taxon>Basidiomycota</taxon>
        <taxon>Agaricomycotina</taxon>
        <taxon>Agaricomycetes</taxon>
        <taxon>Agaricomycetidae</taxon>
        <taxon>Agaricales</taxon>
        <taxon>Marasmiineae</taxon>
        <taxon>Mycenaceae</taxon>
        <taxon>Favolaschia</taxon>
    </lineage>
</organism>
<protein>
    <submittedName>
        <fullName evidence="4">Uncharacterized protein</fullName>
    </submittedName>
</protein>
<keyword evidence="5" id="KW-1185">Reference proteome</keyword>
<evidence type="ECO:0000313" key="5">
    <source>
        <dbReference type="Proteomes" id="UP001362999"/>
    </source>
</evidence>
<evidence type="ECO:0000256" key="1">
    <source>
        <dbReference type="SAM" id="Coils"/>
    </source>
</evidence>
<keyword evidence="3" id="KW-0732">Signal</keyword>
<dbReference type="AlphaFoldDB" id="A0AAW0D9Q7"/>
<name>A0AAW0D9Q7_9AGAR</name>
<accession>A0AAW0D9Q7</accession>
<dbReference type="Proteomes" id="UP001362999">
    <property type="component" value="Unassembled WGS sequence"/>
</dbReference>
<feature type="chain" id="PRO_5043609164" evidence="3">
    <location>
        <begin position="24"/>
        <end position="194"/>
    </location>
</feature>
<feature type="signal peptide" evidence="3">
    <location>
        <begin position="1"/>
        <end position="23"/>
    </location>
</feature>
<comment type="caution">
    <text evidence="4">The sequence shown here is derived from an EMBL/GenBank/DDBJ whole genome shotgun (WGS) entry which is preliminary data.</text>
</comment>
<sequence length="194" mass="21458">MLILAALIPLSPLLLYPFGGASGSLRCGLAVCSFFGCWDSGIEGGRSVGDELTSLEKLPYPEVLRFFHITTLLAQSVVVKLQDRIERLSSTIETVKQLLYDLEEQRIQARRRLNALRDPMARLPTSSSQRQALGLWYHYQHHGHLHSSSDGVSAAAEEDNLASRQCTSESSASMDGTQSRTLSRRVGAGWLGWR</sequence>